<keyword evidence="7 8" id="KW-0472">Membrane</keyword>
<dbReference type="InterPro" id="IPR027469">
    <property type="entry name" value="Cation_efflux_TMD_sf"/>
</dbReference>
<dbReference type="Gene3D" id="1.20.1510.10">
    <property type="entry name" value="Cation efflux protein transmembrane domain"/>
    <property type="match status" value="1"/>
</dbReference>
<dbReference type="KEGG" id="salc:C2138_08345"/>
<reference evidence="12" key="1">
    <citation type="submission" date="2018-04" db="EMBL/GenBank/DDBJ databases">
        <authorList>
            <person name="Liu S."/>
            <person name="Wang Z."/>
            <person name="Li J."/>
        </authorList>
    </citation>
    <scope>NUCLEOTIDE SEQUENCE [LARGE SCALE GENOMIC DNA]</scope>
    <source>
        <strain evidence="12">S1194</strain>
    </source>
</reference>
<feature type="transmembrane region" description="Helical" evidence="8">
    <location>
        <begin position="53"/>
        <end position="73"/>
    </location>
</feature>
<dbReference type="SUPFAM" id="SSF160240">
    <property type="entry name" value="Cation efflux protein cytoplasmic domain-like"/>
    <property type="match status" value="1"/>
</dbReference>
<evidence type="ECO:0000259" key="9">
    <source>
        <dbReference type="Pfam" id="PF01545"/>
    </source>
</evidence>
<name>A0A2U1T3J1_9MICO</name>
<dbReference type="InterPro" id="IPR027470">
    <property type="entry name" value="Cation_efflux_CTD"/>
</dbReference>
<proteinExistence type="inferred from homology"/>
<keyword evidence="3" id="KW-0813">Transport</keyword>
<evidence type="ECO:0000256" key="5">
    <source>
        <dbReference type="ARBA" id="ARBA00022989"/>
    </source>
</evidence>
<keyword evidence="5 8" id="KW-1133">Transmembrane helix</keyword>
<comment type="similarity">
    <text evidence="2">Belongs to the cation diffusion facilitator (CDF) transporter (TC 2.A.4) family. SLC30A subfamily.</text>
</comment>
<feature type="transmembrane region" description="Helical" evidence="8">
    <location>
        <begin position="187"/>
        <end position="205"/>
    </location>
</feature>
<evidence type="ECO:0000256" key="7">
    <source>
        <dbReference type="ARBA" id="ARBA00023136"/>
    </source>
</evidence>
<organism evidence="11 12">
    <name type="scientific">Homoserinimonas hongtaonis</name>
    <dbReference type="NCBI Taxonomy" id="2079791"/>
    <lineage>
        <taxon>Bacteria</taxon>
        <taxon>Bacillati</taxon>
        <taxon>Actinomycetota</taxon>
        <taxon>Actinomycetes</taxon>
        <taxon>Micrococcales</taxon>
        <taxon>Microbacteriaceae</taxon>
        <taxon>Homoserinimonas</taxon>
    </lineage>
</organism>
<evidence type="ECO:0000256" key="4">
    <source>
        <dbReference type="ARBA" id="ARBA00022692"/>
    </source>
</evidence>
<evidence type="ECO:0000259" key="10">
    <source>
        <dbReference type="Pfam" id="PF16916"/>
    </source>
</evidence>
<dbReference type="InterPro" id="IPR058533">
    <property type="entry name" value="Cation_efflux_TM"/>
</dbReference>
<dbReference type="GO" id="GO:0005886">
    <property type="term" value="C:plasma membrane"/>
    <property type="evidence" value="ECO:0007669"/>
    <property type="project" value="TreeGrafter"/>
</dbReference>
<dbReference type="GO" id="GO:0005385">
    <property type="term" value="F:zinc ion transmembrane transporter activity"/>
    <property type="evidence" value="ECO:0007669"/>
    <property type="project" value="TreeGrafter"/>
</dbReference>
<dbReference type="Proteomes" id="UP000244978">
    <property type="component" value="Unassembled WGS sequence"/>
</dbReference>
<dbReference type="RefSeq" id="WP_108518959.1">
    <property type="nucleotide sequence ID" value="NZ_CP026951.1"/>
</dbReference>
<dbReference type="OrthoDB" id="9809646at2"/>
<comment type="subcellular location">
    <subcellularLocation>
        <location evidence="1">Membrane</location>
        <topology evidence="1">Multi-pass membrane protein</topology>
    </subcellularLocation>
</comment>
<dbReference type="InterPro" id="IPR036837">
    <property type="entry name" value="Cation_efflux_CTD_sf"/>
</dbReference>
<comment type="caution">
    <text evidence="11">The sequence shown here is derived from an EMBL/GenBank/DDBJ whole genome shotgun (WGS) entry which is preliminary data.</text>
</comment>
<feature type="transmembrane region" description="Helical" evidence="8">
    <location>
        <begin position="125"/>
        <end position="143"/>
    </location>
</feature>
<feature type="transmembrane region" description="Helical" evidence="8">
    <location>
        <begin position="155"/>
        <end position="181"/>
    </location>
</feature>
<evidence type="ECO:0000256" key="1">
    <source>
        <dbReference type="ARBA" id="ARBA00004141"/>
    </source>
</evidence>
<keyword evidence="4 8" id="KW-0812">Transmembrane</keyword>
<keyword evidence="12" id="KW-1185">Reference proteome</keyword>
<protein>
    <submittedName>
        <fullName evidence="11">Cation transporter</fullName>
    </submittedName>
</protein>
<dbReference type="Pfam" id="PF01545">
    <property type="entry name" value="Cation_efflux"/>
    <property type="match status" value="1"/>
</dbReference>
<feature type="domain" description="Cation efflux protein cytoplasmic" evidence="10">
    <location>
        <begin position="217"/>
        <end position="296"/>
    </location>
</feature>
<feature type="transmembrane region" description="Helical" evidence="8">
    <location>
        <begin position="20"/>
        <end position="41"/>
    </location>
</feature>
<sequence>MTHHNHDHSHGAGITDRRRLVIAIVIVAVFLVVEAIGAWLSGSLSLLADAGHMFSDLTGLVIALIATVIAARPPNARRTFGHRRVEVFAAFLNAVILTAVVVYVLVEAVSRFVEPHPSEVQGVPMLIVAAIGALANAAALLVLRGGARSTINMRAAYLEVFGDLVGSAVVVISAIVILATGFELADAIASLVIAALILPRVFSLLRDVVAVLSQGVPRGTDVALIREHVLSKPGVVDVHDVHVWSVTPGQNVFSAHVVVEDSVFSSGEQASALLGALNECLADHFDVEHSTFQLEPQAHANQEPQQHP</sequence>
<evidence type="ECO:0000313" key="12">
    <source>
        <dbReference type="Proteomes" id="UP000244978"/>
    </source>
</evidence>
<dbReference type="PANTHER" id="PTHR11562">
    <property type="entry name" value="CATION EFFLUX PROTEIN/ ZINC TRANSPORTER"/>
    <property type="match status" value="1"/>
</dbReference>
<dbReference type="Pfam" id="PF16916">
    <property type="entry name" value="ZT_dimer"/>
    <property type="match status" value="1"/>
</dbReference>
<evidence type="ECO:0000256" key="2">
    <source>
        <dbReference type="ARBA" id="ARBA00008873"/>
    </source>
</evidence>
<dbReference type="SUPFAM" id="SSF161111">
    <property type="entry name" value="Cation efflux protein transmembrane domain-like"/>
    <property type="match status" value="1"/>
</dbReference>
<evidence type="ECO:0000256" key="8">
    <source>
        <dbReference type="SAM" id="Phobius"/>
    </source>
</evidence>
<dbReference type="InterPro" id="IPR050681">
    <property type="entry name" value="CDF/SLC30A"/>
</dbReference>
<feature type="domain" description="Cation efflux protein transmembrane" evidence="9">
    <location>
        <begin position="20"/>
        <end position="212"/>
    </location>
</feature>
<dbReference type="EMBL" id="QEEX01000001">
    <property type="protein sequence ID" value="PWB98410.1"/>
    <property type="molecule type" value="Genomic_DNA"/>
</dbReference>
<dbReference type="NCBIfam" id="TIGR01297">
    <property type="entry name" value="CDF"/>
    <property type="match status" value="1"/>
</dbReference>
<gene>
    <name evidence="11" type="ORF">DF220_03435</name>
</gene>
<feature type="transmembrane region" description="Helical" evidence="8">
    <location>
        <begin position="85"/>
        <end position="105"/>
    </location>
</feature>
<dbReference type="PANTHER" id="PTHR11562:SF17">
    <property type="entry name" value="RE54080P-RELATED"/>
    <property type="match status" value="1"/>
</dbReference>
<evidence type="ECO:0000256" key="3">
    <source>
        <dbReference type="ARBA" id="ARBA00022448"/>
    </source>
</evidence>
<dbReference type="AlphaFoldDB" id="A0A2U1T3J1"/>
<evidence type="ECO:0000313" key="11">
    <source>
        <dbReference type="EMBL" id="PWB98410.1"/>
    </source>
</evidence>
<dbReference type="InterPro" id="IPR002524">
    <property type="entry name" value="Cation_efflux"/>
</dbReference>
<evidence type="ECO:0000256" key="6">
    <source>
        <dbReference type="ARBA" id="ARBA00023065"/>
    </source>
</evidence>
<keyword evidence="6" id="KW-0406">Ion transport</keyword>
<accession>A0A2U1T3J1</accession>